<evidence type="ECO:0000256" key="1">
    <source>
        <dbReference type="ARBA" id="ARBA00004429"/>
    </source>
</evidence>
<keyword evidence="3" id="KW-1003">Cell membrane</keyword>
<dbReference type="GO" id="GO:0022857">
    <property type="term" value="F:transmembrane transporter activity"/>
    <property type="evidence" value="ECO:0007669"/>
    <property type="project" value="UniProtKB-UniRule"/>
</dbReference>
<comment type="caution">
    <text evidence="11">The sequence shown here is derived from an EMBL/GenBank/DDBJ whole genome shotgun (WGS) entry which is preliminary data.</text>
</comment>
<organism evidence="11 12">
    <name type="scientific">Nitratireductor aestuarii</name>
    <dbReference type="NCBI Taxonomy" id="1735103"/>
    <lineage>
        <taxon>Bacteria</taxon>
        <taxon>Pseudomonadati</taxon>
        <taxon>Pseudomonadota</taxon>
        <taxon>Alphaproteobacteria</taxon>
        <taxon>Hyphomicrobiales</taxon>
        <taxon>Phyllobacteriaceae</taxon>
        <taxon>Nitratireductor</taxon>
    </lineage>
</organism>
<keyword evidence="4 9" id="KW-0997">Cell inner membrane</keyword>
<dbReference type="RefSeq" id="WP_188720807.1">
    <property type="nucleotide sequence ID" value="NZ_BMIF01000005.1"/>
</dbReference>
<feature type="transmembrane region" description="Helical" evidence="9">
    <location>
        <begin position="90"/>
        <end position="111"/>
    </location>
</feature>
<feature type="domain" description="Tripartite ATP-independent periplasmic transporters DctQ component" evidence="10">
    <location>
        <begin position="29"/>
        <end position="159"/>
    </location>
</feature>
<evidence type="ECO:0000256" key="4">
    <source>
        <dbReference type="ARBA" id="ARBA00022519"/>
    </source>
</evidence>
<evidence type="ECO:0000256" key="7">
    <source>
        <dbReference type="ARBA" id="ARBA00023136"/>
    </source>
</evidence>
<dbReference type="InterPro" id="IPR007387">
    <property type="entry name" value="TRAP_DctQ"/>
</dbReference>
<comment type="function">
    <text evidence="9">Part of the tripartite ATP-independent periplasmic (TRAP) transport system.</text>
</comment>
<gene>
    <name evidence="11" type="ORF">GCM10011385_18790</name>
</gene>
<evidence type="ECO:0000256" key="3">
    <source>
        <dbReference type="ARBA" id="ARBA00022475"/>
    </source>
</evidence>
<dbReference type="EMBL" id="BMIF01000005">
    <property type="protein sequence ID" value="GGA65245.1"/>
    <property type="molecule type" value="Genomic_DNA"/>
</dbReference>
<comment type="subunit">
    <text evidence="9">The complex comprises the extracytoplasmic solute receptor protein and the two transmembrane proteins.</text>
</comment>
<evidence type="ECO:0000313" key="12">
    <source>
        <dbReference type="Proteomes" id="UP000636264"/>
    </source>
</evidence>
<dbReference type="GO" id="GO:0015740">
    <property type="term" value="P:C4-dicarboxylate transport"/>
    <property type="evidence" value="ECO:0007669"/>
    <property type="project" value="TreeGrafter"/>
</dbReference>
<dbReference type="AlphaFoldDB" id="A0A916RQD3"/>
<name>A0A916RQD3_9HYPH</name>
<reference evidence="11" key="1">
    <citation type="journal article" date="2014" name="Int. J. Syst. Evol. Microbiol.">
        <title>Complete genome sequence of Corynebacterium casei LMG S-19264T (=DSM 44701T), isolated from a smear-ripened cheese.</title>
        <authorList>
            <consortium name="US DOE Joint Genome Institute (JGI-PGF)"/>
            <person name="Walter F."/>
            <person name="Albersmeier A."/>
            <person name="Kalinowski J."/>
            <person name="Ruckert C."/>
        </authorList>
    </citation>
    <scope>NUCLEOTIDE SEQUENCE</scope>
    <source>
        <strain evidence="11">CGMCC 1.15320</strain>
    </source>
</reference>
<evidence type="ECO:0000256" key="5">
    <source>
        <dbReference type="ARBA" id="ARBA00022692"/>
    </source>
</evidence>
<comment type="similarity">
    <text evidence="8 9">Belongs to the TRAP transporter small permease family.</text>
</comment>
<sequence>MNEPNTIDRAMHWVGSISSLFAIVSLALLVILVAAVIVLRQFGIIVPSADEFASIALAGTFTLGLAYAVARNEHIEIRLMVNLMPRPLQFVLGLLAILLSIVMVLVLSWGIGRLWLDAFRRGAMMLGTLPIPRAIPLSVVLTGLILFEAALLLKLFRFVTGRQADEPEAGAANING</sequence>
<feature type="transmembrane region" description="Helical" evidence="9">
    <location>
        <begin position="20"/>
        <end position="40"/>
    </location>
</feature>
<evidence type="ECO:0000256" key="6">
    <source>
        <dbReference type="ARBA" id="ARBA00022989"/>
    </source>
</evidence>
<keyword evidence="5 9" id="KW-0812">Transmembrane</keyword>
<comment type="subcellular location">
    <subcellularLocation>
        <location evidence="1 9">Cell inner membrane</location>
        <topology evidence="1 9">Multi-pass membrane protein</topology>
    </subcellularLocation>
</comment>
<evidence type="ECO:0000256" key="9">
    <source>
        <dbReference type="RuleBase" id="RU369079"/>
    </source>
</evidence>
<evidence type="ECO:0000313" key="11">
    <source>
        <dbReference type="EMBL" id="GGA65245.1"/>
    </source>
</evidence>
<reference evidence="11" key="2">
    <citation type="submission" date="2020-09" db="EMBL/GenBank/DDBJ databases">
        <authorList>
            <person name="Sun Q."/>
            <person name="Zhou Y."/>
        </authorList>
    </citation>
    <scope>NUCLEOTIDE SEQUENCE</scope>
    <source>
        <strain evidence="11">CGMCC 1.15320</strain>
    </source>
</reference>
<dbReference type="PANTHER" id="PTHR35011">
    <property type="entry name" value="2,3-DIKETO-L-GULONATE TRAP TRANSPORTER SMALL PERMEASE PROTEIN YIAM"/>
    <property type="match status" value="1"/>
</dbReference>
<dbReference type="PANTHER" id="PTHR35011:SF10">
    <property type="entry name" value="TRAP TRANSPORTER SMALL PERMEASE PROTEIN"/>
    <property type="match status" value="1"/>
</dbReference>
<proteinExistence type="inferred from homology"/>
<keyword evidence="6 9" id="KW-1133">Transmembrane helix</keyword>
<dbReference type="GO" id="GO:0005886">
    <property type="term" value="C:plasma membrane"/>
    <property type="evidence" value="ECO:0007669"/>
    <property type="project" value="UniProtKB-SubCell"/>
</dbReference>
<accession>A0A916RQD3</accession>
<evidence type="ECO:0000256" key="2">
    <source>
        <dbReference type="ARBA" id="ARBA00022448"/>
    </source>
</evidence>
<feature type="transmembrane region" description="Helical" evidence="9">
    <location>
        <begin position="131"/>
        <end position="153"/>
    </location>
</feature>
<keyword evidence="2 9" id="KW-0813">Transport</keyword>
<dbReference type="Proteomes" id="UP000636264">
    <property type="component" value="Unassembled WGS sequence"/>
</dbReference>
<dbReference type="InterPro" id="IPR055348">
    <property type="entry name" value="DctQ"/>
</dbReference>
<keyword evidence="7 9" id="KW-0472">Membrane</keyword>
<evidence type="ECO:0000256" key="8">
    <source>
        <dbReference type="ARBA" id="ARBA00038436"/>
    </source>
</evidence>
<dbReference type="Pfam" id="PF04290">
    <property type="entry name" value="DctQ"/>
    <property type="match status" value="1"/>
</dbReference>
<feature type="transmembrane region" description="Helical" evidence="9">
    <location>
        <begin position="52"/>
        <end position="70"/>
    </location>
</feature>
<evidence type="ECO:0000259" key="10">
    <source>
        <dbReference type="Pfam" id="PF04290"/>
    </source>
</evidence>
<keyword evidence="12" id="KW-1185">Reference proteome</keyword>
<protein>
    <recommendedName>
        <fullName evidence="9">TRAP transporter small permease protein</fullName>
    </recommendedName>
</protein>